<dbReference type="GO" id="GO:0006629">
    <property type="term" value="P:lipid metabolic process"/>
    <property type="evidence" value="ECO:0007669"/>
    <property type="project" value="InterPro"/>
</dbReference>
<dbReference type="InterPro" id="IPR029058">
    <property type="entry name" value="AB_hydrolase_fold"/>
</dbReference>
<dbReference type="Gene3D" id="3.40.50.1820">
    <property type="entry name" value="alpha/beta hydrolase"/>
    <property type="match status" value="1"/>
</dbReference>
<protein>
    <submittedName>
        <fullName evidence="1">Lipase</fullName>
    </submittedName>
</protein>
<name>D5LMC7_9ZZZZ</name>
<dbReference type="PANTHER" id="PTHR11440">
    <property type="entry name" value="LECITHIN-CHOLESTEROL ACYLTRANSFERASE-RELATED"/>
    <property type="match status" value="1"/>
</dbReference>
<evidence type="ECO:0000313" key="1">
    <source>
        <dbReference type="EMBL" id="ADE08432.1"/>
    </source>
</evidence>
<organism evidence="1">
    <name type="scientific">uncultured organism</name>
    <dbReference type="NCBI Taxonomy" id="155900"/>
    <lineage>
        <taxon>unclassified sequences</taxon>
        <taxon>environmental samples</taxon>
    </lineage>
</organism>
<dbReference type="EMBL" id="GU942683">
    <property type="protein sequence ID" value="ADE08432.1"/>
    <property type="molecule type" value="Genomic_DNA"/>
</dbReference>
<dbReference type="AlphaFoldDB" id="D5LMC7"/>
<dbReference type="Pfam" id="PF02450">
    <property type="entry name" value="LCAT"/>
    <property type="match status" value="1"/>
</dbReference>
<dbReference type="InterPro" id="IPR003386">
    <property type="entry name" value="LACT/PDAT_acylTrfase"/>
</dbReference>
<sequence>MEFIPPVIFVPGITGTYLRDEYPLPPDRVWGVTQHDYARVALHPDDPRFEAVEPARVRPDSIFEVPYKEIIQELRYNLCHDEDQQVPVFPFAYDWRLPLEIIEKQFSDFVDEVIDRTKLIRHYVEAGYVNNPKVNLIGHSMGGLIITGYLDKKGTSAPVSKVVTLATPYKGSFEAVIKIATGTSNLGSDTSNSREREAARLTSSLYHLLPAIQDALEVDDPKLPTSLFDPALWQSSVVASVLAYVQKQMAFIAEQNQKAQALFARFLEAAQAYRARIDQFQLSKTNLKPEDWLCVAGVNSETRVRMRITSTERGPLFDLSSKYRLNLWRKNKQDQSKWGLTGDGTVPFEAALPNFLKPENIVCVTPEDYGYWEVQDKVVAGVAGFHAILCNMDMLHRLIVRHFTGRPDVGGNTWGYPAPGVTAEKWDPAVKPLRAK</sequence>
<proteinExistence type="predicted"/>
<dbReference type="SUPFAM" id="SSF53474">
    <property type="entry name" value="alpha/beta-Hydrolases"/>
    <property type="match status" value="1"/>
</dbReference>
<reference evidence="1" key="2">
    <citation type="submission" date="2010-02" db="EMBL/GenBank/DDBJ databases">
        <title>Prospecting enzyme subfamily genes for DNA shuffling by truncated metagenomic gene specific PCR (tmgs-PCR).</title>
        <authorList>
            <person name="Wang Q."/>
            <person name="Wu H."/>
        </authorList>
    </citation>
    <scope>NUCLEOTIDE SEQUENCE</scope>
</reference>
<accession>D5LMC7</accession>
<reference evidence="1" key="1">
    <citation type="journal article" date="2010" name="J. Biol. Chem.">
        <title>Prospecting metagenomic enzyme subfamily genes for DNA family shuffling by a novel PCR-based approach.</title>
        <authorList>
            <person name="Wang Q."/>
            <person name="Wu H."/>
            <person name="Wang A."/>
            <person name="Du P."/>
            <person name="Pei X."/>
            <person name="Li H."/>
            <person name="Yin X."/>
            <person name="Huang L."/>
            <person name="Xiong X."/>
        </authorList>
    </citation>
    <scope>NUCLEOTIDE SEQUENCE</scope>
</reference>
<dbReference type="GO" id="GO:0008374">
    <property type="term" value="F:O-acyltransferase activity"/>
    <property type="evidence" value="ECO:0007669"/>
    <property type="project" value="InterPro"/>
</dbReference>